<organism evidence="9">
    <name type="scientific">mine drainage metagenome</name>
    <dbReference type="NCBI Taxonomy" id="410659"/>
    <lineage>
        <taxon>unclassified sequences</taxon>
        <taxon>metagenomes</taxon>
        <taxon>ecological metagenomes</taxon>
    </lineage>
</organism>
<keyword evidence="7" id="KW-0456">Lyase</keyword>
<evidence type="ECO:0000256" key="8">
    <source>
        <dbReference type="ARBA" id="ARBA00049047"/>
    </source>
</evidence>
<gene>
    <name evidence="9" type="ORF">B1B_12302</name>
</gene>
<dbReference type="InterPro" id="IPR013785">
    <property type="entry name" value="Aldolase_TIM"/>
</dbReference>
<dbReference type="Pfam" id="PF00290">
    <property type="entry name" value="Trp_syntA"/>
    <property type="match status" value="1"/>
</dbReference>
<comment type="caution">
    <text evidence="9">The sequence shown here is derived from an EMBL/GenBank/DDBJ whole genome shotgun (WGS) entry which is preliminary data.</text>
</comment>
<evidence type="ECO:0000256" key="5">
    <source>
        <dbReference type="ARBA" id="ARBA00022822"/>
    </source>
</evidence>
<evidence type="ECO:0000256" key="1">
    <source>
        <dbReference type="ARBA" id="ARBA00004733"/>
    </source>
</evidence>
<accession>T0ZSN0</accession>
<comment type="subunit">
    <text evidence="2">Tetramer of two alpha and two beta chains.</text>
</comment>
<protein>
    <recommendedName>
        <fullName evidence="3">tryptophan synthase</fullName>
        <ecNumber evidence="3">4.2.1.20</ecNumber>
    </recommendedName>
</protein>
<dbReference type="UniPathway" id="UPA00035">
    <property type="reaction ID" value="UER00044"/>
</dbReference>
<dbReference type="SUPFAM" id="SSF51366">
    <property type="entry name" value="Ribulose-phoshate binding barrel"/>
    <property type="match status" value="1"/>
</dbReference>
<dbReference type="AlphaFoldDB" id="T0ZSN0"/>
<sequence>MLLASPATGAERLRRLARHTEGFLYLVSRYGTTGLGGGTTPSTKTHALDLTEEIRQVHAERPKLPVLAGFGVRHAQDIRSFLQQGADGAIVGSLLQDRLNEEAQVSELDALVRALVQGLAKTSTGP</sequence>
<dbReference type="EMBL" id="AUZY01008053">
    <property type="protein sequence ID" value="EQD47537.1"/>
    <property type="molecule type" value="Genomic_DNA"/>
</dbReference>
<evidence type="ECO:0000256" key="6">
    <source>
        <dbReference type="ARBA" id="ARBA00023141"/>
    </source>
</evidence>
<dbReference type="InterPro" id="IPR011060">
    <property type="entry name" value="RibuloseP-bd_barrel"/>
</dbReference>
<keyword evidence="5" id="KW-0822">Tryptophan biosynthesis</keyword>
<keyword evidence="4" id="KW-0028">Amino-acid biosynthesis</keyword>
<name>T0ZSN0_9ZZZZ</name>
<evidence type="ECO:0000256" key="4">
    <source>
        <dbReference type="ARBA" id="ARBA00022605"/>
    </source>
</evidence>
<dbReference type="PANTHER" id="PTHR43406">
    <property type="entry name" value="TRYPTOPHAN SYNTHASE, ALPHA CHAIN"/>
    <property type="match status" value="1"/>
</dbReference>
<dbReference type="PANTHER" id="PTHR43406:SF1">
    <property type="entry name" value="TRYPTOPHAN SYNTHASE ALPHA CHAIN, CHLOROPLASTIC"/>
    <property type="match status" value="1"/>
</dbReference>
<evidence type="ECO:0000313" key="9">
    <source>
        <dbReference type="EMBL" id="EQD47537.1"/>
    </source>
</evidence>
<evidence type="ECO:0000256" key="3">
    <source>
        <dbReference type="ARBA" id="ARBA00012043"/>
    </source>
</evidence>
<dbReference type="Gene3D" id="3.20.20.70">
    <property type="entry name" value="Aldolase class I"/>
    <property type="match status" value="1"/>
</dbReference>
<reference evidence="9" key="1">
    <citation type="submission" date="2013-08" db="EMBL/GenBank/DDBJ databases">
        <authorList>
            <person name="Mendez C."/>
            <person name="Richter M."/>
            <person name="Ferrer M."/>
            <person name="Sanchez J."/>
        </authorList>
    </citation>
    <scope>NUCLEOTIDE SEQUENCE</scope>
</reference>
<evidence type="ECO:0000256" key="7">
    <source>
        <dbReference type="ARBA" id="ARBA00023239"/>
    </source>
</evidence>
<dbReference type="GO" id="GO:0005829">
    <property type="term" value="C:cytosol"/>
    <property type="evidence" value="ECO:0007669"/>
    <property type="project" value="TreeGrafter"/>
</dbReference>
<comment type="catalytic activity">
    <reaction evidence="8">
        <text>(1S,2R)-1-C-(indol-3-yl)glycerol 3-phosphate + L-serine = D-glyceraldehyde 3-phosphate + L-tryptophan + H2O</text>
        <dbReference type="Rhea" id="RHEA:10532"/>
        <dbReference type="ChEBI" id="CHEBI:15377"/>
        <dbReference type="ChEBI" id="CHEBI:33384"/>
        <dbReference type="ChEBI" id="CHEBI:57912"/>
        <dbReference type="ChEBI" id="CHEBI:58866"/>
        <dbReference type="ChEBI" id="CHEBI:59776"/>
        <dbReference type="EC" id="4.2.1.20"/>
    </reaction>
</comment>
<reference evidence="9" key="2">
    <citation type="journal article" date="2014" name="ISME J.">
        <title>Microbial stratification in low pH oxic and suboxic macroscopic growths along an acid mine drainage.</title>
        <authorList>
            <person name="Mendez-Garcia C."/>
            <person name="Mesa V."/>
            <person name="Sprenger R.R."/>
            <person name="Richter M."/>
            <person name="Diez M.S."/>
            <person name="Solano J."/>
            <person name="Bargiela R."/>
            <person name="Golyshina O.V."/>
            <person name="Manteca A."/>
            <person name="Ramos J.L."/>
            <person name="Gallego J.R."/>
            <person name="Llorente I."/>
            <person name="Martins Dos Santos V.A."/>
            <person name="Jensen O.N."/>
            <person name="Pelaez A.I."/>
            <person name="Sanchez J."/>
            <person name="Ferrer M."/>
        </authorList>
    </citation>
    <scope>NUCLEOTIDE SEQUENCE</scope>
</reference>
<comment type="pathway">
    <text evidence="1">Amino-acid biosynthesis; L-tryptophan biosynthesis; L-tryptophan from chorismate: step 5/5.</text>
</comment>
<dbReference type="GO" id="GO:0004834">
    <property type="term" value="F:tryptophan synthase activity"/>
    <property type="evidence" value="ECO:0007669"/>
    <property type="project" value="UniProtKB-EC"/>
</dbReference>
<dbReference type="EC" id="4.2.1.20" evidence="3"/>
<keyword evidence="6" id="KW-0057">Aromatic amino acid biosynthesis</keyword>
<proteinExistence type="predicted"/>
<evidence type="ECO:0000256" key="2">
    <source>
        <dbReference type="ARBA" id="ARBA00011270"/>
    </source>
</evidence>
<dbReference type="InterPro" id="IPR002028">
    <property type="entry name" value="Trp_synthase_suA"/>
</dbReference>